<dbReference type="EMBL" id="JBHLSW010000007">
    <property type="protein sequence ID" value="MFC0634223.1"/>
    <property type="molecule type" value="Genomic_DNA"/>
</dbReference>
<dbReference type="InterPro" id="IPR009594">
    <property type="entry name" value="Tscrpt_reg_HTH_AraC_N"/>
</dbReference>
<name>A0ABV6R6N9_9CAUL</name>
<proteinExistence type="predicted"/>
<dbReference type="InterPro" id="IPR009057">
    <property type="entry name" value="Homeodomain-like_sf"/>
</dbReference>
<reference evidence="5 6" key="1">
    <citation type="submission" date="2024-09" db="EMBL/GenBank/DDBJ databases">
        <authorList>
            <person name="Sun Q."/>
            <person name="Mori K."/>
        </authorList>
    </citation>
    <scope>NUCLEOTIDE SEQUENCE [LARGE SCALE GENOMIC DNA]</scope>
    <source>
        <strain evidence="5 6">NCAIM B.02621</strain>
    </source>
</reference>
<dbReference type="SMART" id="SM00342">
    <property type="entry name" value="HTH_ARAC"/>
    <property type="match status" value="1"/>
</dbReference>
<dbReference type="PROSITE" id="PS01124">
    <property type="entry name" value="HTH_ARAC_FAMILY_2"/>
    <property type="match status" value="1"/>
</dbReference>
<dbReference type="Pfam" id="PF06719">
    <property type="entry name" value="AraC_N"/>
    <property type="match status" value="1"/>
</dbReference>
<organism evidence="5 6">
    <name type="scientific">Brevundimonas balnearis</name>
    <dbReference type="NCBI Taxonomy" id="1572858"/>
    <lineage>
        <taxon>Bacteria</taxon>
        <taxon>Pseudomonadati</taxon>
        <taxon>Pseudomonadota</taxon>
        <taxon>Alphaproteobacteria</taxon>
        <taxon>Caulobacterales</taxon>
        <taxon>Caulobacteraceae</taxon>
        <taxon>Brevundimonas</taxon>
    </lineage>
</organism>
<evidence type="ECO:0000259" key="4">
    <source>
        <dbReference type="PROSITE" id="PS01124"/>
    </source>
</evidence>
<comment type="caution">
    <text evidence="5">The sequence shown here is derived from an EMBL/GenBank/DDBJ whole genome shotgun (WGS) entry which is preliminary data.</text>
</comment>
<dbReference type="Pfam" id="PF12833">
    <property type="entry name" value="HTH_18"/>
    <property type="match status" value="1"/>
</dbReference>
<evidence type="ECO:0000256" key="2">
    <source>
        <dbReference type="ARBA" id="ARBA00023163"/>
    </source>
</evidence>
<gene>
    <name evidence="5" type="ORF">ACFFGE_10085</name>
</gene>
<dbReference type="PANTHER" id="PTHR43436:SF1">
    <property type="entry name" value="TRANSCRIPTIONAL REGULATORY PROTEIN"/>
    <property type="match status" value="1"/>
</dbReference>
<protein>
    <submittedName>
        <fullName evidence="5">AraC family transcriptional regulator N-terminal domain-containing protein</fullName>
    </submittedName>
</protein>
<dbReference type="Proteomes" id="UP001589906">
    <property type="component" value="Unassembled WGS sequence"/>
</dbReference>
<keyword evidence="6" id="KW-1185">Reference proteome</keyword>
<evidence type="ECO:0000256" key="1">
    <source>
        <dbReference type="ARBA" id="ARBA00023015"/>
    </source>
</evidence>
<dbReference type="RefSeq" id="WP_376836241.1">
    <property type="nucleotide sequence ID" value="NZ_JBHLSW010000007.1"/>
</dbReference>
<evidence type="ECO:0000313" key="6">
    <source>
        <dbReference type="Proteomes" id="UP001589906"/>
    </source>
</evidence>
<feature type="compositionally biased region" description="Basic and acidic residues" evidence="3">
    <location>
        <begin position="285"/>
        <end position="296"/>
    </location>
</feature>
<keyword evidence="1" id="KW-0805">Transcription regulation</keyword>
<accession>A0ABV6R6N9</accession>
<dbReference type="SUPFAM" id="SSF46689">
    <property type="entry name" value="Homeodomain-like"/>
    <property type="match status" value="2"/>
</dbReference>
<feature type="domain" description="HTH araC/xylS-type" evidence="4">
    <location>
        <begin position="193"/>
        <end position="291"/>
    </location>
</feature>
<sequence>MTQVLHDVITRLLDAEIGPDGYIDTAVPGLTLMRTTLPTPPSHMQYRPKLCVVTQGAKQVLVADQTIAYGSGQAMIVTVEMPVVSQVVEAASEHPFTGLTLDLDAEIVLDVVTRLDSVSHLQGAAGLGLTVSVVEPQLEGALLRLLELVDQPHAVSILYPAIMRELAYWLLMGPAGRNVARMVLPEGQPQRIARAIAHLRQTFDAPVSIADLASLAGMSPSSFHHHFKTLTSISPLQYQKQIRLLEARRMMVTEGVNAGVAASAVGYESPSQFSREYARMFGAPPRRETQRARSDPARFATLESGRSEASSRA</sequence>
<evidence type="ECO:0000256" key="3">
    <source>
        <dbReference type="SAM" id="MobiDB-lite"/>
    </source>
</evidence>
<dbReference type="PANTHER" id="PTHR43436">
    <property type="entry name" value="ARAC-FAMILY TRANSCRIPTIONAL REGULATOR"/>
    <property type="match status" value="1"/>
</dbReference>
<dbReference type="Gene3D" id="1.10.10.60">
    <property type="entry name" value="Homeodomain-like"/>
    <property type="match status" value="2"/>
</dbReference>
<evidence type="ECO:0000313" key="5">
    <source>
        <dbReference type="EMBL" id="MFC0634223.1"/>
    </source>
</evidence>
<keyword evidence="2" id="KW-0804">Transcription</keyword>
<dbReference type="InterPro" id="IPR018060">
    <property type="entry name" value="HTH_AraC"/>
</dbReference>
<feature type="region of interest" description="Disordered" evidence="3">
    <location>
        <begin position="281"/>
        <end position="313"/>
    </location>
</feature>